<dbReference type="GO" id="GO:0008270">
    <property type="term" value="F:zinc ion binding"/>
    <property type="evidence" value="ECO:0007669"/>
    <property type="project" value="InterPro"/>
</dbReference>
<dbReference type="SMART" id="SM00701">
    <property type="entry name" value="PGRP"/>
    <property type="match status" value="1"/>
</dbReference>
<reference evidence="3" key="1">
    <citation type="submission" date="2021-02" db="EMBL/GenBank/DDBJ databases">
        <authorList>
            <person name="Nowell W R."/>
        </authorList>
    </citation>
    <scope>NUCLEOTIDE SEQUENCE</scope>
</reference>
<evidence type="ECO:0000313" key="4">
    <source>
        <dbReference type="EMBL" id="CAF1405911.1"/>
    </source>
</evidence>
<sequence>MAKMLKEYNGSLTSNEVSATVARVKTLNIFRQLDAQHTIRIIRFLYEAKQLTEIHGHSALDLSTAKLLDIDFRDSAVNGKQLKELSLTGIFLSNATFIDGPDLLERSSWNARPYRSREKLPTLPVTHIVVHQLGGLSPIMNRQDCINKIKEVQNYQIDEQKWDDIAYNFLLCDDSSDQQQIYTGRGWNYTGAHCRGYDPRSLELPKKKISNPSDMAFSSDPTLVLPDYSKLSDSKFTQMLLISMSNTINQDALIELLNQREILLFILELTQLVNKFNYSQFQHEQWPYYNNLGMTEGIWTDRVSKKMAKANSVCYTYGRSKNLIKQRLAKYKLQCDKNQEAINQCMKQAPLIIDMQTIITMINNLINKDHYELRLELDRRKTML</sequence>
<evidence type="ECO:0000256" key="1">
    <source>
        <dbReference type="ARBA" id="ARBA00007553"/>
    </source>
</evidence>
<dbReference type="EMBL" id="CAJNOL010001698">
    <property type="protein sequence ID" value="CAF1405911.1"/>
    <property type="molecule type" value="Genomic_DNA"/>
</dbReference>
<feature type="domain" description="Peptidoglycan recognition protein family" evidence="2">
    <location>
        <begin position="101"/>
        <end position="237"/>
    </location>
</feature>
<dbReference type="Proteomes" id="UP000663870">
    <property type="component" value="Unassembled WGS sequence"/>
</dbReference>
<protein>
    <recommendedName>
        <fullName evidence="2">Peptidoglycan recognition protein family domain-containing protein</fullName>
    </recommendedName>
</protein>
<comment type="similarity">
    <text evidence="1">Belongs to the N-acetylmuramoyl-L-alanine amidase 2 family.</text>
</comment>
<evidence type="ECO:0000313" key="3">
    <source>
        <dbReference type="EMBL" id="CAF0992952.1"/>
    </source>
</evidence>
<dbReference type="GO" id="GO:0008745">
    <property type="term" value="F:N-acetylmuramoyl-L-alanine amidase activity"/>
    <property type="evidence" value="ECO:0007669"/>
    <property type="project" value="InterPro"/>
</dbReference>
<evidence type="ECO:0000313" key="6">
    <source>
        <dbReference type="Proteomes" id="UP000663870"/>
    </source>
</evidence>
<dbReference type="PANTHER" id="PTHR11022:SF41">
    <property type="entry name" value="PEPTIDOGLYCAN-RECOGNITION PROTEIN LC-RELATED"/>
    <property type="match status" value="1"/>
</dbReference>
<evidence type="ECO:0000259" key="2">
    <source>
        <dbReference type="SMART" id="SM00701"/>
    </source>
</evidence>
<dbReference type="InterPro" id="IPR036505">
    <property type="entry name" value="Amidase/PGRP_sf"/>
</dbReference>
<accession>A0A814GCE0</accession>
<evidence type="ECO:0000313" key="5">
    <source>
        <dbReference type="Proteomes" id="UP000663854"/>
    </source>
</evidence>
<dbReference type="InterPro" id="IPR015510">
    <property type="entry name" value="PGRP"/>
</dbReference>
<name>A0A814GCE0_9BILA</name>
<dbReference type="InterPro" id="IPR006619">
    <property type="entry name" value="PGRP_domain_met/bac"/>
</dbReference>
<dbReference type="EMBL" id="CAJNOH010000305">
    <property type="protein sequence ID" value="CAF0992952.1"/>
    <property type="molecule type" value="Genomic_DNA"/>
</dbReference>
<dbReference type="SUPFAM" id="SSF55846">
    <property type="entry name" value="N-acetylmuramoyl-L-alanine amidase-like"/>
    <property type="match status" value="1"/>
</dbReference>
<organism evidence="3 5">
    <name type="scientific">Rotaria sordida</name>
    <dbReference type="NCBI Taxonomy" id="392033"/>
    <lineage>
        <taxon>Eukaryota</taxon>
        <taxon>Metazoa</taxon>
        <taxon>Spiralia</taxon>
        <taxon>Gnathifera</taxon>
        <taxon>Rotifera</taxon>
        <taxon>Eurotatoria</taxon>
        <taxon>Bdelloidea</taxon>
        <taxon>Philodinida</taxon>
        <taxon>Philodinidae</taxon>
        <taxon>Rotaria</taxon>
    </lineage>
</organism>
<dbReference type="AlphaFoldDB" id="A0A814GCE0"/>
<dbReference type="Proteomes" id="UP000663854">
    <property type="component" value="Unassembled WGS sequence"/>
</dbReference>
<dbReference type="Gene3D" id="3.40.80.10">
    <property type="entry name" value="Peptidoglycan recognition protein-like"/>
    <property type="match status" value="1"/>
</dbReference>
<keyword evidence="6" id="KW-1185">Reference proteome</keyword>
<gene>
    <name evidence="4" type="ORF">JXQ802_LOCUS34981</name>
    <name evidence="3" type="ORF">PYM288_LOCUS14214</name>
</gene>
<proteinExistence type="inferred from homology"/>
<dbReference type="GO" id="GO:0009253">
    <property type="term" value="P:peptidoglycan catabolic process"/>
    <property type="evidence" value="ECO:0007669"/>
    <property type="project" value="InterPro"/>
</dbReference>
<comment type="caution">
    <text evidence="3">The sequence shown here is derived from an EMBL/GenBank/DDBJ whole genome shotgun (WGS) entry which is preliminary data.</text>
</comment>
<dbReference type="PANTHER" id="PTHR11022">
    <property type="entry name" value="PEPTIDOGLYCAN RECOGNITION PROTEIN"/>
    <property type="match status" value="1"/>
</dbReference>
<dbReference type="CDD" id="cd06583">
    <property type="entry name" value="PGRP"/>
    <property type="match status" value="1"/>
</dbReference>
<dbReference type="InterPro" id="IPR002502">
    <property type="entry name" value="Amidase_domain"/>
</dbReference>